<sequence length="2787" mass="277332">MEVAGVTGGTAPYSYSINGTNFQSSTTFSGVLAGEYTVTVKDANGCSISKKVTVGDQAGPTNLTAGLTSSTCGASNGELALTAVTGGTAPYAYSIDGVNFQAGATFTALPAGNHTLIVKDANGCTFGKTFTITNIAGPTAATASSLPATCADNDGSITAGTVTGGTAPYLYSIDGSDFKAEKAFGGLASGAYTLTVKDANGCTVTTPVAVSKNIPTAFTSTTTSSTCGASNGQLTITGVTGGSSPYAFSIDGTSFRSSATFTTLSAGTYQVRVKDANGCVYTGSVQISNIAGPAFTTTAQATTCGGTNGSISISNVSGGTAPYTYSKDGTSFQASTTFNGLVAGGYTIITKDANGCISSNLVEVQDIAGPATVELTATATTCGNSNGSITVGAVTGGKAPYIYSIDGSATFQSTTTFASVAAGKHAITVKDANGCTLIREVSVEDIAGPADLMLSSTASTCGASNGKLEVSGVDGGTAPYMFSLNGAPFQSATAFANLAAGQYAVTVRDASGCTFVKNITLSNMAGPTAVAVTSLPATCADNDGSITAGTVTGGTAPYLYSIDGSNFKPATLFGALASGSYTLTAKDANGCTVTRAVTVGRNTPTAFASTTTSSTCGASNGELTITGVTGGKAPYLYSIDGTTFQSAPTFAALTAGSHTITVKDANGCTVAGQVQVNDRGGPTNLAATATATTCGNPNGGITIASVTGGSAPYIYALDGANFQAAANFTALAAGTYQVSVKDVNGCVYTEELVVTDLAAPTFTATPQAATCGNPNGSIAISDISGGTAPFQFSRDGVTFQAATTFSGLAAGAYTITAKDANGCLRTVAVALENIAGPTDFTLATTASTCGASNGSIVASGVTGGTAPYTYSINGASFQSAAAFEAIRAGEYTVTVKDANGCRISKKIVVDNVAGPADLAASLTPTTCGASNGALTVSAVTGGTAPYRYSRDGVNFQSSETFSALVAGSYAITVKDANGCTFVKTFTLSDIAGPAAIASSTRAATCADNDGSISISGVTGGTAPYLYAINGNTYQPAATFPALASGTYTLTVKDANGCTASKEVAVAKNVTTSFASTTVSSTCGNNNGQFTISSIKGGTAPYTYSIGGGTYQTSATFTALAAGVYRVSVKDANGCVFMDEVQLNDASGPGFTATAQASTCGSPNGQVTVSAVTGGTAPFTYSVDGGAFQTTTTFGNLTAGTHYITTRDANGCSTLKAVDVGDIAGPGYIGIQTVSSTCGNSTGQINISGVTDGTAPYSYSINGTGFQGAATFAALAAGEYTVTVKDANGCTFARKAVVENINGPTGFTASTIASVCGNANGELTVGEVTGGVSPYTYSKNGTTFQSSTNFTGLAAGNHAITVKDANGCTFIKAFTITNIAGPVAVAASALPATCANNDGTVAAGTVTGGTAPYLYSIDGSSFKAEKVFSGLASGAYTLTAKDANGCTVTTPVAVGKKIPTAFTATSTASTCGTSNGALTITGVTGGTAPYIYSLDGSAFQQSTTFAALAAGSHTITVKDANGCTYAKQVQVGNIAGPADLTAAARSSTCGERNGQLTVSAVTGGTAPYAYALDGGTFQPGAVFSALAAGDYTVTVKDANGCVYTEQATVTDIAGPAFAATAKSSTCGNSNGSITVGAVTGGTAPFSYSRDGVTFQSSTTFSGLAAGTYTLTVKDANGCLSTRPVTLYDLAGPTDLALTSTASTCGANNGKLEVAGVTGGTAPYSYSINGTNFQSSTTFSGVLAGEYTVTVKDTNGCSISKKVTVGDQAGPSDLAATSKPTTCGASNGELALTAVTGGTAPYAYSIDGVNFQAEATFTALPAGQHAVTVKDANGCTFGRTFTITNIAGPTAATASSLPATCADNDGSITAGTVTGGTAPYLYSIDGSDFKAEKAFGGLASGTYTLTVKDANGCTVTRAVTVGRNIPTAFTSTTTSSTCGASNGELTITGVSGGKAPYLYSIDGTAFQSGATFMALTAGSHTITVKDANGCTFEGQVQVNDRPAPSGLVASIKASTCGDSNGEISITSVQNGTAPYLYALDGTNFQAAATFAALAAGEYQVSIKDASGCVYAEKVQVENASGPTFTAAPQPSACGSPNGTITISNVTGGAAPYTYSKDGAGYQASATFSNLAAGIYNVSTKDANGCLRTVAVVVENITGPTAFEVASAAATCGAGNGSITFGSVTGGTAPYSYAINSTAFQSTPAFEAVAAGTYTATVKDARGCIVTQEVVIGNIAGISDFRTSVAPSACSANTGSITVNAVNGGTAPYAYSLDGVKYQASATFTALAPQAHTVYVKDANNCSTSATVTIGTNAPTDATLTATQAGCAASNGTITVATVTGGTQPYAYSIDGQAFQAAAKFENLAVGSYTVTIRDAAGCTLTRTAAVGSTGGARSFTVTATDAGCGAANGRLTISNVSGGRSPYSFAVNGTTFQATASFASLAAGTYQVSVKDAEGCIATQVATVRGAEPLANLQVSVRPAGCGQSSGQVLVENVTGGTAPYAYSLNGTNFSASATFTGVAPGKYTLTVKDAGNCSITAQVVVETVSSTLARVQDESCFGAADGEIAIAATGVTDQTAYSIDNGVSFQQKAVFSNLPQGVYQVITRFSPTCSVTIGKVEVKGPSEIRATVTPLTKSIGQQNGGSASITKVEGGVKPYAYQLDNGSFTTATELSNLSGGTHTLVVKDANGCTTEVTFTIDAITEIEIPNGFTPNGDGLNDRWAIKNLALLYPNCRVAVYNRWGSPVFESTGYSREWDGTFNGKRLPDGTYYCIIELGDGQASMKKSVTIMR</sequence>
<evidence type="ECO:0008006" key="3">
    <source>
        <dbReference type="Google" id="ProtNLM"/>
    </source>
</evidence>
<accession>A0ABP8M709</accession>
<dbReference type="InterPro" id="IPR026341">
    <property type="entry name" value="T9SS_type_B"/>
</dbReference>
<evidence type="ECO:0000313" key="1">
    <source>
        <dbReference type="EMBL" id="GAA4444934.1"/>
    </source>
</evidence>
<evidence type="ECO:0000313" key="2">
    <source>
        <dbReference type="Proteomes" id="UP001500552"/>
    </source>
</evidence>
<dbReference type="EMBL" id="BAABHC010000041">
    <property type="protein sequence ID" value="GAA4444934.1"/>
    <property type="molecule type" value="Genomic_DNA"/>
</dbReference>
<proteinExistence type="predicted"/>
<dbReference type="Proteomes" id="UP001500552">
    <property type="component" value="Unassembled WGS sequence"/>
</dbReference>
<gene>
    <name evidence="1" type="ORF">GCM10023188_47440</name>
</gene>
<name>A0ABP8M709_9BACT</name>
<dbReference type="Gene3D" id="2.60.40.740">
    <property type="match status" value="7"/>
</dbReference>
<keyword evidence="2" id="KW-1185">Reference proteome</keyword>
<reference evidence="2" key="1">
    <citation type="journal article" date="2019" name="Int. J. Syst. Evol. Microbiol.">
        <title>The Global Catalogue of Microorganisms (GCM) 10K type strain sequencing project: providing services to taxonomists for standard genome sequencing and annotation.</title>
        <authorList>
            <consortium name="The Broad Institute Genomics Platform"/>
            <consortium name="The Broad Institute Genome Sequencing Center for Infectious Disease"/>
            <person name="Wu L."/>
            <person name="Ma J."/>
        </authorList>
    </citation>
    <scope>NUCLEOTIDE SEQUENCE [LARGE SCALE GENOMIC DNA]</scope>
    <source>
        <strain evidence="2">JCM 17926</strain>
    </source>
</reference>
<dbReference type="NCBIfam" id="TIGR04131">
    <property type="entry name" value="Bac_Flav_CTERM"/>
    <property type="match status" value="1"/>
</dbReference>
<comment type="caution">
    <text evidence="1">The sequence shown here is derived from an EMBL/GenBank/DDBJ whole genome shotgun (WGS) entry which is preliminary data.</text>
</comment>
<protein>
    <recommendedName>
        <fullName evidence="3">Gliding motility-associated C-terminal domain-containing protein</fullName>
    </recommendedName>
</protein>
<organism evidence="1 2">
    <name type="scientific">Pontibacter saemangeumensis</name>
    <dbReference type="NCBI Taxonomy" id="1084525"/>
    <lineage>
        <taxon>Bacteria</taxon>
        <taxon>Pseudomonadati</taxon>
        <taxon>Bacteroidota</taxon>
        <taxon>Cytophagia</taxon>
        <taxon>Cytophagales</taxon>
        <taxon>Hymenobacteraceae</taxon>
        <taxon>Pontibacter</taxon>
    </lineage>
</organism>
<dbReference type="Pfam" id="PF13585">
    <property type="entry name" value="CHU_C"/>
    <property type="match status" value="1"/>
</dbReference>
<dbReference type="Pfam" id="PF13573">
    <property type="entry name" value="SprB"/>
    <property type="match status" value="24"/>
</dbReference>
<dbReference type="InterPro" id="IPR025667">
    <property type="entry name" value="SprB_repeat"/>
</dbReference>